<dbReference type="AlphaFoldDB" id="A0A7X3LIC7"/>
<evidence type="ECO:0000313" key="2">
    <source>
        <dbReference type="Proteomes" id="UP000460318"/>
    </source>
</evidence>
<dbReference type="Proteomes" id="UP000460318">
    <property type="component" value="Unassembled WGS sequence"/>
</dbReference>
<proteinExistence type="predicted"/>
<evidence type="ECO:0000313" key="1">
    <source>
        <dbReference type="EMBL" id="MWV44423.1"/>
    </source>
</evidence>
<accession>A0A7X3LIC7</accession>
<protein>
    <recommendedName>
        <fullName evidence="3">PAS domain-containing protein</fullName>
    </recommendedName>
</protein>
<dbReference type="RefSeq" id="WP_160497840.1">
    <property type="nucleotide sequence ID" value="NZ_WUBI01000001.1"/>
</dbReference>
<gene>
    <name evidence="1" type="ORF">GRF59_12360</name>
</gene>
<dbReference type="EMBL" id="WUBI01000001">
    <property type="protein sequence ID" value="MWV44423.1"/>
    <property type="molecule type" value="Genomic_DNA"/>
</dbReference>
<comment type="caution">
    <text evidence="1">The sequence shown here is derived from an EMBL/GenBank/DDBJ whole genome shotgun (WGS) entry which is preliminary data.</text>
</comment>
<dbReference type="Gene3D" id="3.30.450.20">
    <property type="entry name" value="PAS domain"/>
    <property type="match status" value="1"/>
</dbReference>
<evidence type="ECO:0008006" key="3">
    <source>
        <dbReference type="Google" id="ProtNLM"/>
    </source>
</evidence>
<organism evidence="1 2">
    <name type="scientific">Paenibacillus dendrobii</name>
    <dbReference type="NCBI Taxonomy" id="2691084"/>
    <lineage>
        <taxon>Bacteria</taxon>
        <taxon>Bacillati</taxon>
        <taxon>Bacillota</taxon>
        <taxon>Bacilli</taxon>
        <taxon>Bacillales</taxon>
        <taxon>Paenibacillaceae</taxon>
        <taxon>Paenibacillus</taxon>
    </lineage>
</organism>
<sequence>MFNSDITSLDVIHSLRQAIAVVDSKGRILSVNHVWIQNSIEGGVPESFNWIGVNFLQIFAALSEADGHSPNQLDPVLSGTVPHFRSEFQSPFERSLKWFLFEASTIFHHDSHPPKGMSICLTDITKSKMLELDLMEALTQIRTLRGLLPICAVCKRIRDEHDIWNSVESFLEKHTHAEFTHDICPDCIRRLYPKYSSVLDDPPVHPKSSPSK</sequence>
<name>A0A7X3LIC7_9BACL</name>
<reference evidence="1 2" key="1">
    <citation type="submission" date="2019-12" db="EMBL/GenBank/DDBJ databases">
        <title>Paenibacillus sp. nov., an endophytic bacterium isolated from the stem of Dendrobium.</title>
        <authorList>
            <person name="Zhao R."/>
        </authorList>
    </citation>
    <scope>NUCLEOTIDE SEQUENCE [LARGE SCALE GENOMIC DNA]</scope>
    <source>
        <strain evidence="1 2">HJL G12</strain>
    </source>
</reference>
<keyword evidence="2" id="KW-1185">Reference proteome</keyword>